<protein>
    <submittedName>
        <fullName evidence="4">C4 protein</fullName>
    </submittedName>
</protein>
<name>A0A3G1PSB4_9GEMI</name>
<dbReference type="InterPro" id="IPR002488">
    <property type="entry name" value="Gemini_C4"/>
</dbReference>
<accession>A0A3G1PSB4</accession>
<reference evidence="4" key="1">
    <citation type="journal article" date="2018" name="Spectrochim. Acta A Mol. Biomol. Spectrosc.">
        <title>Application of reflectance spectroscopies (FTIR-ATR &amp; FT-NIR) coupled with multivariate methods for robust in vivo detection of begomovirus infection in papaya leaves.</title>
        <authorList>
            <person name="Haq Q.M.I."/>
            <person name="Mabood F."/>
            <person name="Naureen Z."/>
            <person name="Al-Harrasi A."/>
            <person name="Gilani S.A."/>
            <person name="Hussain J."/>
            <person name="Jabeen F."/>
            <person name="Khan A."/>
            <person name="Al-Sabari R.S.M."/>
            <person name="Al-Khanbashi F.H.S."/>
            <person name="Al-Fahdi A.A.M."/>
            <person name="Al-Zaabi A.K.A."/>
            <person name="Al-Shuraiqi F.A.M."/>
            <person name="Al-Bahaisi I.M."/>
        </authorList>
    </citation>
    <scope>NUCLEOTIDE SEQUENCE</scope>
    <source>
        <strain evidence="4">Al-Batinah</strain>
    </source>
</reference>
<feature type="compositionally biased region" description="Polar residues" evidence="3">
    <location>
        <begin position="8"/>
        <end position="24"/>
    </location>
</feature>
<evidence type="ECO:0000256" key="3">
    <source>
        <dbReference type="SAM" id="MobiDB-lite"/>
    </source>
</evidence>
<feature type="compositionally biased region" description="Polar residues" evidence="3">
    <location>
        <begin position="43"/>
        <end position="63"/>
    </location>
</feature>
<sequence>MGSHISMCLSNSRGNSSAKISDSSTWYPQAGQHISIQTFRELNPVPTSSLTSTRRETPSTGESFRSMEGLQEGDNNLQTTLTPQQLTLEVRQRLLEFLGN</sequence>
<feature type="region of interest" description="Disordered" evidence="3">
    <location>
        <begin position="43"/>
        <end position="77"/>
    </location>
</feature>
<evidence type="ECO:0000313" key="4">
    <source>
        <dbReference type="EMBL" id="AVO64637.1"/>
    </source>
</evidence>
<comment type="similarity">
    <text evidence="1">Belongs to the geminiviridae protein AC4/C4 family.</text>
</comment>
<proteinExistence type="inferred from homology"/>
<dbReference type="EMBL" id="MG940855">
    <property type="protein sequence ID" value="AVO64637.1"/>
    <property type="molecule type" value="Genomic_DNA"/>
</dbReference>
<gene>
    <name evidence="4" type="primary">C4</name>
</gene>
<organism evidence="4">
    <name type="scientific">Tomato yellow leaf curl Al-Batinah virus</name>
    <dbReference type="NCBI Taxonomy" id="1472013"/>
    <lineage>
        <taxon>Viruses</taxon>
        <taxon>Monodnaviria</taxon>
        <taxon>Shotokuvirae</taxon>
        <taxon>Cressdnaviricota</taxon>
        <taxon>Repensiviricetes</taxon>
        <taxon>Geplafuvirales</taxon>
        <taxon>Geminiviridae</taxon>
        <taxon>Begomovirus</taxon>
        <taxon>Tomato leaf curl Oman virus</taxon>
    </lineage>
</organism>
<evidence type="ECO:0000256" key="2">
    <source>
        <dbReference type="ARBA" id="ARBA00022581"/>
    </source>
</evidence>
<feature type="region of interest" description="Disordered" evidence="3">
    <location>
        <begin position="1"/>
        <end position="24"/>
    </location>
</feature>
<evidence type="ECO:0000256" key="1">
    <source>
        <dbReference type="ARBA" id="ARBA00008996"/>
    </source>
</evidence>
<keyword evidence="2" id="KW-0945">Host-virus interaction</keyword>
<dbReference type="Pfam" id="PF01492">
    <property type="entry name" value="Gemini_C4"/>
    <property type="match status" value="1"/>
</dbReference>